<feature type="domain" description="TniQ" evidence="1">
    <location>
        <begin position="4"/>
        <end position="160"/>
    </location>
</feature>
<name>A0A1I4UE12_9BURK</name>
<dbReference type="Proteomes" id="UP000199470">
    <property type="component" value="Unassembled WGS sequence"/>
</dbReference>
<reference evidence="2 3" key="1">
    <citation type="submission" date="2016-10" db="EMBL/GenBank/DDBJ databases">
        <authorList>
            <person name="de Groot N.N."/>
        </authorList>
    </citation>
    <scope>NUCLEOTIDE SEQUENCE [LARGE SCALE GENOMIC DNA]</scope>
    <source>
        <strain evidence="2 3">ATCC 43154</strain>
    </source>
</reference>
<protein>
    <submittedName>
        <fullName evidence="2">TniQ protein</fullName>
    </submittedName>
</protein>
<accession>A0A1I4UE12</accession>
<proteinExistence type="predicted"/>
<evidence type="ECO:0000313" key="3">
    <source>
        <dbReference type="Proteomes" id="UP000199470"/>
    </source>
</evidence>
<evidence type="ECO:0000313" key="2">
    <source>
        <dbReference type="EMBL" id="SFM87229.1"/>
    </source>
</evidence>
<dbReference type="AlphaFoldDB" id="A0A1I4UE12"/>
<organism evidence="2 3">
    <name type="scientific">Rugamonas rubra</name>
    <dbReference type="NCBI Taxonomy" id="758825"/>
    <lineage>
        <taxon>Bacteria</taxon>
        <taxon>Pseudomonadati</taxon>
        <taxon>Pseudomonadota</taxon>
        <taxon>Betaproteobacteria</taxon>
        <taxon>Burkholderiales</taxon>
        <taxon>Oxalobacteraceae</taxon>
        <taxon>Telluria group</taxon>
        <taxon>Rugamonas</taxon>
    </lineage>
</organism>
<dbReference type="STRING" id="758825.SAMN02982985_05612"/>
<evidence type="ECO:0000259" key="1">
    <source>
        <dbReference type="Pfam" id="PF06527"/>
    </source>
</evidence>
<keyword evidence="3" id="KW-1185">Reference proteome</keyword>
<gene>
    <name evidence="2" type="ORF">SAMN02982985_05612</name>
</gene>
<sequence>MLHFFPTSFLDETLYGRMSRYHRLAGSSTDRASLRNLIGLHTHVITSGLPSKLNAFVSRLPLEANVLVDDLIANNTLYPYYTAFLPAERHARVAASMRGDSVTGIKMYLGLIASRLGGHNNLRFCRCCFDADREACGQAYWHRAHQLPGVLVCPVHEEPLYALGWPEIQMKRHKLLLPDDAFCAQHSGQAVMSQAQHELALSIARLSDAFLRRDVPGLDAQTVYDVHRSNAACRGLIRSNGRINIEALNQTLASYCANMPTYGEYLILRTRIESWALKLLRKSRGRAIHPMTHIALLDCLGGRREVTTDKPEEDAPAPAHPEATWKPLRVDLGRLTEMISVQKFTLSQAAAALDICVTTAAVAANRAGLR</sequence>
<dbReference type="OrthoDB" id="470139at2"/>
<dbReference type="RefSeq" id="WP_093391031.1">
    <property type="nucleotide sequence ID" value="NZ_FOTW01000041.1"/>
</dbReference>
<dbReference type="Pfam" id="PF06527">
    <property type="entry name" value="TniQ"/>
    <property type="match status" value="1"/>
</dbReference>
<dbReference type="EMBL" id="FOTW01000041">
    <property type="protein sequence ID" value="SFM87229.1"/>
    <property type="molecule type" value="Genomic_DNA"/>
</dbReference>
<dbReference type="InterPro" id="IPR009492">
    <property type="entry name" value="TniQ"/>
</dbReference>